<proteinExistence type="predicted"/>
<dbReference type="Proteomes" id="UP000663629">
    <property type="component" value="Chromosome 1"/>
</dbReference>
<dbReference type="Gene3D" id="2.40.30.10">
    <property type="entry name" value="Translation factors"/>
    <property type="match status" value="1"/>
</dbReference>
<dbReference type="Gene3D" id="1.10.8.260">
    <property type="entry name" value="HI0933 insert domain-like"/>
    <property type="match status" value="1"/>
</dbReference>
<evidence type="ECO:0000256" key="4">
    <source>
        <dbReference type="SAM" id="Phobius"/>
    </source>
</evidence>
<dbReference type="PANTHER" id="PTHR42887:SF2">
    <property type="entry name" value="OS12G0638800 PROTEIN"/>
    <property type="match status" value="1"/>
</dbReference>
<dbReference type="PANTHER" id="PTHR42887">
    <property type="entry name" value="OS12G0638800 PROTEIN"/>
    <property type="match status" value="1"/>
</dbReference>
<accession>A0ABX7JIV7</accession>
<gene>
    <name evidence="7" type="ORF">JWJ88_06270</name>
</gene>
<name>A0ABX7JIV7_9RHOB</name>
<dbReference type="InterPro" id="IPR055178">
    <property type="entry name" value="RsdA/BaiN/AoA(So)-like_dom"/>
</dbReference>
<keyword evidence="8" id="KW-1185">Reference proteome</keyword>
<dbReference type="EMBL" id="CP070368">
    <property type="protein sequence ID" value="QRZ14162.1"/>
    <property type="molecule type" value="Genomic_DNA"/>
</dbReference>
<dbReference type="InterPro" id="IPR057661">
    <property type="entry name" value="RsdA/BaiN/AoA(So)_Rossmann"/>
</dbReference>
<dbReference type="NCBIfam" id="TIGR00275">
    <property type="entry name" value="aminoacetone oxidase family FAD-binding enzyme"/>
    <property type="match status" value="1"/>
</dbReference>
<dbReference type="Pfam" id="PF03486">
    <property type="entry name" value="HI0933_like"/>
    <property type="match status" value="1"/>
</dbReference>
<keyword evidence="4" id="KW-0812">Transmembrane</keyword>
<evidence type="ECO:0000259" key="5">
    <source>
        <dbReference type="Pfam" id="PF03486"/>
    </source>
</evidence>
<evidence type="ECO:0000256" key="3">
    <source>
        <dbReference type="ARBA" id="ARBA00022827"/>
    </source>
</evidence>
<dbReference type="InterPro" id="IPR023166">
    <property type="entry name" value="BaiN-like_dom_sf"/>
</dbReference>
<dbReference type="InterPro" id="IPR036188">
    <property type="entry name" value="FAD/NAD-bd_sf"/>
</dbReference>
<evidence type="ECO:0000313" key="8">
    <source>
        <dbReference type="Proteomes" id="UP000663629"/>
    </source>
</evidence>
<keyword evidence="4" id="KW-0472">Membrane</keyword>
<dbReference type="RefSeq" id="WP_205295142.1">
    <property type="nucleotide sequence ID" value="NZ_CP070368.1"/>
</dbReference>
<dbReference type="SUPFAM" id="SSF160996">
    <property type="entry name" value="HI0933 insert domain-like"/>
    <property type="match status" value="1"/>
</dbReference>
<evidence type="ECO:0000313" key="7">
    <source>
        <dbReference type="EMBL" id="QRZ14162.1"/>
    </source>
</evidence>
<dbReference type="Gene3D" id="3.50.50.60">
    <property type="entry name" value="FAD/NAD(P)-binding domain"/>
    <property type="match status" value="1"/>
</dbReference>
<reference evidence="7 8" key="1">
    <citation type="submission" date="2021-02" db="EMBL/GenBank/DDBJ databases">
        <title>Paracoccus methylovroum sp.nov., a new methanol and methylamine utilizing methylotrophic denitrifer.</title>
        <authorList>
            <person name="Timsy T."/>
            <person name="Behrendt U."/>
            <person name="Ulrich A."/>
            <person name="Spanner T."/>
            <person name="Foesel B.U."/>
            <person name="Horn M.A."/>
            <person name="Kolb S."/>
        </authorList>
    </citation>
    <scope>NUCLEOTIDE SEQUENCE [LARGE SCALE GENOMIC DNA]</scope>
    <source>
        <strain evidence="7 8">H4-D09</strain>
    </source>
</reference>
<evidence type="ECO:0000256" key="1">
    <source>
        <dbReference type="ARBA" id="ARBA00001974"/>
    </source>
</evidence>
<evidence type="ECO:0000259" key="6">
    <source>
        <dbReference type="Pfam" id="PF22780"/>
    </source>
</evidence>
<feature type="domain" description="RsdA/BaiN/AoA(So)-like insert" evidence="6">
    <location>
        <begin position="191"/>
        <end position="344"/>
    </location>
</feature>
<dbReference type="InterPro" id="IPR004792">
    <property type="entry name" value="BaiN-like"/>
</dbReference>
<feature type="transmembrane region" description="Helical" evidence="4">
    <location>
        <begin position="6"/>
        <end position="23"/>
    </location>
</feature>
<keyword evidence="2" id="KW-0285">Flavoprotein</keyword>
<dbReference type="SUPFAM" id="SSF51905">
    <property type="entry name" value="FAD/NAD(P)-binding domain"/>
    <property type="match status" value="1"/>
</dbReference>
<evidence type="ECO:0000256" key="2">
    <source>
        <dbReference type="ARBA" id="ARBA00022630"/>
    </source>
</evidence>
<sequence>MEQVDTVILGAGAAGLFCAGSILQHARDRSERIIVLDHARAPGEKIRISGGGRCNFTNLATGLDRFVSGNPRFAASALAGFSPADFVAMVDRAGIAWHEKTLGQLFCDGSARQIIDMLLHRMRGAELRMGTAVEKVELAEQGFRVTSSGGPIMARRVVVATGGKSIPKMGATGIGYDIATRFGLALVEPKAGLVPLTFAQQDLDLCRPLAGLSVAAEVSHGAGRRRNRFRDGLLFTHRGLSGPAILQISSFWQPGEEIAVDLVPEVDVAAGLRDIRGQGGRVAVASALSRWLPARLAEAIVAETGLCGVRLADQGNVALDGLGGRVNRWMLRPVGTEGWRTAEVTVGGVDTRALDSRTMQVKSVPGLYFIGEVVDVTGWLGGYNFQWAWASAHAAARAIADD</sequence>
<feature type="domain" description="RsdA/BaiN/AoA(So)-like Rossmann fold-like" evidence="5">
    <location>
        <begin position="5"/>
        <end position="397"/>
    </location>
</feature>
<dbReference type="Pfam" id="PF22780">
    <property type="entry name" value="HI0933_like_1st"/>
    <property type="match status" value="1"/>
</dbReference>
<protein>
    <submittedName>
        <fullName evidence="7">NAD(P)/FAD-dependent oxidoreductase</fullName>
    </submittedName>
</protein>
<organism evidence="7 8">
    <name type="scientific">Paracoccus methylovorus</name>
    <dbReference type="NCBI Taxonomy" id="2812658"/>
    <lineage>
        <taxon>Bacteria</taxon>
        <taxon>Pseudomonadati</taxon>
        <taxon>Pseudomonadota</taxon>
        <taxon>Alphaproteobacteria</taxon>
        <taxon>Rhodobacterales</taxon>
        <taxon>Paracoccaceae</taxon>
        <taxon>Paracoccus</taxon>
    </lineage>
</organism>
<keyword evidence="4" id="KW-1133">Transmembrane helix</keyword>
<comment type="cofactor">
    <cofactor evidence="1">
        <name>FAD</name>
        <dbReference type="ChEBI" id="CHEBI:57692"/>
    </cofactor>
</comment>
<keyword evidence="3" id="KW-0274">FAD</keyword>